<evidence type="ECO:0000313" key="2">
    <source>
        <dbReference type="RefSeq" id="XP_022254706.1"/>
    </source>
</evidence>
<name>A0ABM1TFQ0_LIMPO</name>
<protein>
    <submittedName>
        <fullName evidence="2">Uncharacterized protein LOC111088540</fullName>
    </submittedName>
</protein>
<evidence type="ECO:0000313" key="1">
    <source>
        <dbReference type="Proteomes" id="UP000694941"/>
    </source>
</evidence>
<dbReference type="RefSeq" id="XP_022254706.1">
    <property type="nucleotide sequence ID" value="XM_022398998.1"/>
</dbReference>
<keyword evidence="1" id="KW-1185">Reference proteome</keyword>
<reference evidence="2" key="1">
    <citation type="submission" date="2025-08" db="UniProtKB">
        <authorList>
            <consortium name="RefSeq"/>
        </authorList>
    </citation>
    <scope>IDENTIFICATION</scope>
    <source>
        <tissue evidence="2">Muscle</tissue>
    </source>
</reference>
<sequence length="139" mass="15855">MAGFWSNDLDYVLCRTPDPVDPFLNATGGVVLDLSSTDPPSECPSNHVITAIADLNNYYYIRLDEAKCLPLAEKWKIDYFRCVIKTVVAARAPLSNMTNWSNQCPVDDNVYFITQLIYYTGKNYLKEFKCCPAIKFMFN</sequence>
<organism evidence="1 2">
    <name type="scientific">Limulus polyphemus</name>
    <name type="common">Atlantic horseshoe crab</name>
    <dbReference type="NCBI Taxonomy" id="6850"/>
    <lineage>
        <taxon>Eukaryota</taxon>
        <taxon>Metazoa</taxon>
        <taxon>Ecdysozoa</taxon>
        <taxon>Arthropoda</taxon>
        <taxon>Chelicerata</taxon>
        <taxon>Merostomata</taxon>
        <taxon>Xiphosura</taxon>
        <taxon>Limulidae</taxon>
        <taxon>Limulus</taxon>
    </lineage>
</organism>
<proteinExistence type="predicted"/>
<accession>A0ABM1TFQ0</accession>
<dbReference type="Proteomes" id="UP000694941">
    <property type="component" value="Unplaced"/>
</dbReference>
<gene>
    <name evidence="2" type="primary">LOC111088540</name>
</gene>
<dbReference type="GeneID" id="111088540"/>